<dbReference type="EMBL" id="JAYMYQ010000011">
    <property type="protein sequence ID" value="KAK7306302.1"/>
    <property type="molecule type" value="Genomic_DNA"/>
</dbReference>
<gene>
    <name evidence="1" type="ORF">VNO77_44230</name>
</gene>
<dbReference type="InterPro" id="IPR044977">
    <property type="entry name" value="RLT1-3"/>
</dbReference>
<evidence type="ECO:0000313" key="2">
    <source>
        <dbReference type="Proteomes" id="UP001367508"/>
    </source>
</evidence>
<organism evidence="1 2">
    <name type="scientific">Canavalia gladiata</name>
    <name type="common">Sword bean</name>
    <name type="synonym">Dolichos gladiatus</name>
    <dbReference type="NCBI Taxonomy" id="3824"/>
    <lineage>
        <taxon>Eukaryota</taxon>
        <taxon>Viridiplantae</taxon>
        <taxon>Streptophyta</taxon>
        <taxon>Embryophyta</taxon>
        <taxon>Tracheophyta</taxon>
        <taxon>Spermatophyta</taxon>
        <taxon>Magnoliopsida</taxon>
        <taxon>eudicotyledons</taxon>
        <taxon>Gunneridae</taxon>
        <taxon>Pentapetalae</taxon>
        <taxon>rosids</taxon>
        <taxon>fabids</taxon>
        <taxon>Fabales</taxon>
        <taxon>Fabaceae</taxon>
        <taxon>Papilionoideae</taxon>
        <taxon>50 kb inversion clade</taxon>
        <taxon>NPAAA clade</taxon>
        <taxon>indigoferoid/millettioid clade</taxon>
        <taxon>Phaseoleae</taxon>
        <taxon>Canavalia</taxon>
    </lineage>
</organism>
<proteinExistence type="predicted"/>
<keyword evidence="2" id="KW-1185">Reference proteome</keyword>
<sequence>MRVQRENHGLLSSEDLLMSLIMRTNKEHVRGSLLSTSSFAAIAHCHKMKFQLDNAQLSLSKTSAAPALAKDSFTQFVQAFHDKDLTSLGKIHVAFLMLLISDIEAELANGSLPHLNKSCNFHALLHSIESQEYSLDFWRRSLNSRTWLVIE</sequence>
<dbReference type="Proteomes" id="UP001367508">
    <property type="component" value="Unassembled WGS sequence"/>
</dbReference>
<reference evidence="1 2" key="1">
    <citation type="submission" date="2024-01" db="EMBL/GenBank/DDBJ databases">
        <title>The genomes of 5 underutilized Papilionoideae crops provide insights into root nodulation and disease resistanc.</title>
        <authorList>
            <person name="Jiang F."/>
        </authorList>
    </citation>
    <scope>NUCLEOTIDE SEQUENCE [LARGE SCALE GENOMIC DNA]</scope>
    <source>
        <strain evidence="1">LVBAO_FW01</strain>
        <tissue evidence="1">Leaves</tissue>
    </source>
</reference>
<protein>
    <submittedName>
        <fullName evidence="1">Uncharacterized protein</fullName>
    </submittedName>
</protein>
<accession>A0AAN9PQK2</accession>
<name>A0AAN9PQK2_CANGL</name>
<dbReference type="PANTHER" id="PTHR36968:SF8">
    <property type="entry name" value="HOMEOBOX-DDT DOMAIN PROTEIN RLT3 ISOFORM X1"/>
    <property type="match status" value="1"/>
</dbReference>
<comment type="caution">
    <text evidence="1">The sequence shown here is derived from an EMBL/GenBank/DDBJ whole genome shotgun (WGS) entry which is preliminary data.</text>
</comment>
<dbReference type="PANTHER" id="PTHR36968">
    <property type="entry name" value="HOMEOBOX-DDT DOMAIN PROTEIN RLT2"/>
    <property type="match status" value="1"/>
</dbReference>
<dbReference type="AlphaFoldDB" id="A0AAN9PQK2"/>
<evidence type="ECO:0000313" key="1">
    <source>
        <dbReference type="EMBL" id="KAK7306302.1"/>
    </source>
</evidence>
<dbReference type="GO" id="GO:0006357">
    <property type="term" value="P:regulation of transcription by RNA polymerase II"/>
    <property type="evidence" value="ECO:0007669"/>
    <property type="project" value="InterPro"/>
</dbReference>